<gene>
    <name evidence="1" type="ORF">GOBAR_AA31798</name>
</gene>
<protein>
    <submittedName>
        <fullName evidence="1">Uncharacterized protein</fullName>
    </submittedName>
</protein>
<evidence type="ECO:0000313" key="2">
    <source>
        <dbReference type="Proteomes" id="UP000239757"/>
    </source>
</evidence>
<dbReference type="Proteomes" id="UP000239757">
    <property type="component" value="Unassembled WGS sequence"/>
</dbReference>
<dbReference type="EMBL" id="KZ668130">
    <property type="protein sequence ID" value="PPR88889.1"/>
    <property type="molecule type" value="Genomic_DNA"/>
</dbReference>
<sequence>MVVIRFHAKSRSTMGDGSMLAVWNSAFRKGYADNFRDVRNRGLLTPLSSLFDFLDEFSMVLGSTLRGP</sequence>
<accession>A0A2P5WCS7</accession>
<dbReference type="AlphaFoldDB" id="A0A2P5WCS7"/>
<organism evidence="1 2">
    <name type="scientific">Gossypium barbadense</name>
    <name type="common">Sea Island cotton</name>
    <name type="synonym">Hibiscus barbadensis</name>
    <dbReference type="NCBI Taxonomy" id="3634"/>
    <lineage>
        <taxon>Eukaryota</taxon>
        <taxon>Viridiplantae</taxon>
        <taxon>Streptophyta</taxon>
        <taxon>Embryophyta</taxon>
        <taxon>Tracheophyta</taxon>
        <taxon>Spermatophyta</taxon>
        <taxon>Magnoliopsida</taxon>
        <taxon>eudicotyledons</taxon>
        <taxon>Gunneridae</taxon>
        <taxon>Pentapetalae</taxon>
        <taxon>rosids</taxon>
        <taxon>malvids</taxon>
        <taxon>Malvales</taxon>
        <taxon>Malvaceae</taxon>
        <taxon>Malvoideae</taxon>
        <taxon>Gossypium</taxon>
    </lineage>
</organism>
<proteinExistence type="predicted"/>
<evidence type="ECO:0000313" key="1">
    <source>
        <dbReference type="EMBL" id="PPR88889.1"/>
    </source>
</evidence>
<name>A0A2P5WCS7_GOSBA</name>
<reference evidence="1 2" key="1">
    <citation type="submission" date="2015-01" db="EMBL/GenBank/DDBJ databases">
        <title>Genome of allotetraploid Gossypium barbadense reveals genomic plasticity and fiber elongation in cotton evolution.</title>
        <authorList>
            <person name="Chen X."/>
            <person name="Liu X."/>
            <person name="Zhao B."/>
            <person name="Zheng H."/>
            <person name="Hu Y."/>
            <person name="Lu G."/>
            <person name="Yang C."/>
            <person name="Chen J."/>
            <person name="Shan C."/>
            <person name="Zhang L."/>
            <person name="Zhou Y."/>
            <person name="Wang L."/>
            <person name="Guo W."/>
            <person name="Bai Y."/>
            <person name="Ruan J."/>
            <person name="Shangguan X."/>
            <person name="Mao Y."/>
            <person name="Jiang J."/>
            <person name="Zhu Y."/>
            <person name="Lei J."/>
            <person name="Kang H."/>
            <person name="Chen S."/>
            <person name="He X."/>
            <person name="Wang R."/>
            <person name="Wang Y."/>
            <person name="Chen J."/>
            <person name="Wang L."/>
            <person name="Yu S."/>
            <person name="Wang B."/>
            <person name="Wei J."/>
            <person name="Song S."/>
            <person name="Lu X."/>
            <person name="Gao Z."/>
            <person name="Gu W."/>
            <person name="Deng X."/>
            <person name="Ma D."/>
            <person name="Wang S."/>
            <person name="Liang W."/>
            <person name="Fang L."/>
            <person name="Cai C."/>
            <person name="Zhu X."/>
            <person name="Zhou B."/>
            <person name="Zhang Y."/>
            <person name="Chen Z."/>
            <person name="Xu S."/>
            <person name="Zhu R."/>
            <person name="Wang S."/>
            <person name="Zhang T."/>
            <person name="Zhao G."/>
        </authorList>
    </citation>
    <scope>NUCLEOTIDE SEQUENCE [LARGE SCALE GENOMIC DNA]</scope>
    <source>
        <strain evidence="2">cv. Xinhai21</strain>
        <tissue evidence="1">Leaf</tissue>
    </source>
</reference>